<dbReference type="EMBL" id="MLGG01000001">
    <property type="protein sequence ID" value="KAK1468362.1"/>
    <property type="molecule type" value="Genomic_DNA"/>
</dbReference>
<accession>A0AAI9V0L3</accession>
<protein>
    <submittedName>
        <fullName evidence="1">Uncharacterized protein</fullName>
    </submittedName>
</protein>
<gene>
    <name evidence="1" type="ORF">CMEL01_00129</name>
</gene>
<comment type="caution">
    <text evidence="1">The sequence shown here is derived from an EMBL/GenBank/DDBJ whole genome shotgun (WGS) entry which is preliminary data.</text>
</comment>
<dbReference type="AlphaFoldDB" id="A0AAI9V0L3"/>
<sequence length="156" mass="16933">MHNSGIGVPPSLFTATRLMGERLGLQSAAKSSSLASLLLAVDSARGRQSAIGSHNVTRRIITVSQAHTLSAMQMKQGFRTVDRARGGGELEKKKRNIRWPLQITGCLDLDRGSRRANASPRAQTFPKQLVQLLSSFAVAVEEMHGMEGQCCAFSLR</sequence>
<organism evidence="1 2">
    <name type="scientific">Colletotrichum melonis</name>
    <dbReference type="NCBI Taxonomy" id="1209925"/>
    <lineage>
        <taxon>Eukaryota</taxon>
        <taxon>Fungi</taxon>
        <taxon>Dikarya</taxon>
        <taxon>Ascomycota</taxon>
        <taxon>Pezizomycotina</taxon>
        <taxon>Sordariomycetes</taxon>
        <taxon>Hypocreomycetidae</taxon>
        <taxon>Glomerellales</taxon>
        <taxon>Glomerellaceae</taxon>
        <taxon>Colletotrichum</taxon>
        <taxon>Colletotrichum acutatum species complex</taxon>
    </lineage>
</organism>
<dbReference type="Proteomes" id="UP001239795">
    <property type="component" value="Unassembled WGS sequence"/>
</dbReference>
<proteinExistence type="predicted"/>
<reference evidence="1 2" key="1">
    <citation type="submission" date="2016-10" db="EMBL/GenBank/DDBJ databases">
        <title>The genome sequence of Colletotrichum fioriniae PJ7.</title>
        <authorList>
            <person name="Baroncelli R."/>
        </authorList>
    </citation>
    <scope>NUCLEOTIDE SEQUENCE [LARGE SCALE GENOMIC DNA]</scope>
    <source>
        <strain evidence="1">Col 31</strain>
    </source>
</reference>
<name>A0AAI9V0L3_9PEZI</name>
<keyword evidence="2" id="KW-1185">Reference proteome</keyword>
<evidence type="ECO:0000313" key="1">
    <source>
        <dbReference type="EMBL" id="KAK1468362.1"/>
    </source>
</evidence>
<evidence type="ECO:0000313" key="2">
    <source>
        <dbReference type="Proteomes" id="UP001239795"/>
    </source>
</evidence>